<dbReference type="Proteomes" id="UP000231343">
    <property type="component" value="Unassembled WGS sequence"/>
</dbReference>
<dbReference type="Gene3D" id="3.40.50.150">
    <property type="entry name" value="Vaccinia Virus protein VP39"/>
    <property type="match status" value="1"/>
</dbReference>
<gene>
    <name evidence="2" type="ORF">COT42_03075</name>
</gene>
<organism evidence="2 3">
    <name type="scientific">Candidatus Saganbacteria bacterium CG08_land_8_20_14_0_20_45_16</name>
    <dbReference type="NCBI Taxonomy" id="2014293"/>
    <lineage>
        <taxon>Bacteria</taxon>
        <taxon>Bacillati</taxon>
        <taxon>Saganbacteria</taxon>
    </lineage>
</organism>
<proteinExistence type="predicted"/>
<reference evidence="2 3" key="1">
    <citation type="submission" date="2017-09" db="EMBL/GenBank/DDBJ databases">
        <title>Depth-based differentiation of microbial function through sediment-hosted aquifers and enrichment of novel symbionts in the deep terrestrial subsurface.</title>
        <authorList>
            <person name="Probst A.J."/>
            <person name="Ladd B."/>
            <person name="Jarett J.K."/>
            <person name="Geller-Mcgrath D.E."/>
            <person name="Sieber C.M."/>
            <person name="Emerson J.B."/>
            <person name="Anantharaman K."/>
            <person name="Thomas B.C."/>
            <person name="Malmstrom R."/>
            <person name="Stieglmeier M."/>
            <person name="Klingl A."/>
            <person name="Woyke T."/>
            <person name="Ryan C.M."/>
            <person name="Banfield J.F."/>
        </authorList>
    </citation>
    <scope>NUCLEOTIDE SEQUENCE [LARGE SCALE GENOMIC DNA]</scope>
    <source>
        <strain evidence="2">CG08_land_8_20_14_0_20_45_16</strain>
    </source>
</reference>
<dbReference type="InterPro" id="IPR013216">
    <property type="entry name" value="Methyltransf_11"/>
</dbReference>
<sequence length="329" mass="37065">MEADNFLYPEHGVSDSGVLKYSLSPSYWSLLSQDVMKSFLAEVKTKGWQKAISTSSNPKIKALYLFTDSPSRADGTFYLSLNDQSRVLDLGSGWGSYTFALSPRVKEVVAADANLESLEFIALRARQDNCCNISAVQIEPLDFAKLPFVDGIFDAVIMNGVLEWVGSHLKKGDPLKIQQNCLKEVSRVLKPGGKIWLGTENRFGLRYFLGAPDDHLKYYSEQGIAYTTLVPRFIASLITKKKLGQPYRTYTHSLAGLKRLLGKAGFSNLEFYYPDPDYRSVSPKIFPIISSEVSANITKRQPVWFKVITFPIKRFVFCDSFFVAARREK</sequence>
<feature type="domain" description="Methyltransferase type 11" evidence="1">
    <location>
        <begin position="88"/>
        <end position="196"/>
    </location>
</feature>
<dbReference type="GO" id="GO:0008757">
    <property type="term" value="F:S-adenosylmethionine-dependent methyltransferase activity"/>
    <property type="evidence" value="ECO:0007669"/>
    <property type="project" value="InterPro"/>
</dbReference>
<evidence type="ECO:0000259" key="1">
    <source>
        <dbReference type="Pfam" id="PF08241"/>
    </source>
</evidence>
<evidence type="ECO:0000313" key="2">
    <source>
        <dbReference type="EMBL" id="PIS30445.1"/>
    </source>
</evidence>
<dbReference type="SUPFAM" id="SSF53335">
    <property type="entry name" value="S-adenosyl-L-methionine-dependent methyltransferases"/>
    <property type="match status" value="1"/>
</dbReference>
<dbReference type="PANTHER" id="PTHR43591">
    <property type="entry name" value="METHYLTRANSFERASE"/>
    <property type="match status" value="1"/>
</dbReference>
<dbReference type="AlphaFoldDB" id="A0A2H0Y1I2"/>
<dbReference type="InterPro" id="IPR029063">
    <property type="entry name" value="SAM-dependent_MTases_sf"/>
</dbReference>
<dbReference type="EMBL" id="PEYM01000055">
    <property type="protein sequence ID" value="PIS30445.1"/>
    <property type="molecule type" value="Genomic_DNA"/>
</dbReference>
<dbReference type="Pfam" id="PF08241">
    <property type="entry name" value="Methyltransf_11"/>
    <property type="match status" value="1"/>
</dbReference>
<evidence type="ECO:0000313" key="3">
    <source>
        <dbReference type="Proteomes" id="UP000231343"/>
    </source>
</evidence>
<comment type="caution">
    <text evidence="2">The sequence shown here is derived from an EMBL/GenBank/DDBJ whole genome shotgun (WGS) entry which is preliminary data.</text>
</comment>
<dbReference type="CDD" id="cd02440">
    <property type="entry name" value="AdoMet_MTases"/>
    <property type="match status" value="1"/>
</dbReference>
<protein>
    <recommendedName>
        <fullName evidence="1">Methyltransferase type 11 domain-containing protein</fullName>
    </recommendedName>
</protein>
<name>A0A2H0Y1I2_UNCSA</name>
<accession>A0A2H0Y1I2</accession>